<dbReference type="Proteomes" id="UP000004906">
    <property type="component" value="Unassembled WGS sequence"/>
</dbReference>
<evidence type="ECO:0000313" key="1">
    <source>
        <dbReference type="EMBL" id="EHC41073.1"/>
    </source>
</evidence>
<proteinExistence type="predicted"/>
<name>A0A6C8GRS6_SALET</name>
<accession>A0A6C8GRS6</accession>
<dbReference type="EMBL" id="AFCI01000204">
    <property type="protein sequence ID" value="EHC41073.1"/>
    <property type="molecule type" value="Genomic_DNA"/>
</dbReference>
<protein>
    <submittedName>
        <fullName evidence="1">Uncharacterized protein</fullName>
    </submittedName>
</protein>
<evidence type="ECO:0000313" key="2">
    <source>
        <dbReference type="Proteomes" id="UP000004906"/>
    </source>
</evidence>
<reference evidence="1 2" key="1">
    <citation type="journal article" date="2011" name="BMC Genomics">
        <title>Genome sequencing reveals diversification of virulence factor content and possible host adaptation in distinct subpopulations of Salmonella enterica.</title>
        <authorList>
            <person name="den Bakker H.C."/>
            <person name="Moreno Switt A.I."/>
            <person name="Govoni G."/>
            <person name="Cummings C.A."/>
            <person name="Ranieri M.L."/>
            <person name="Degoricija L."/>
            <person name="Hoelzer K."/>
            <person name="Rodriguez-Rivera L.D."/>
            <person name="Brown S."/>
            <person name="Bolchacova E."/>
            <person name="Furtado M.R."/>
            <person name="Wiedmann M."/>
        </authorList>
    </citation>
    <scope>NUCLEOTIDE SEQUENCE [LARGE SCALE GENOMIC DNA]</scope>
    <source>
        <strain evidence="1 2">A4-669</strain>
    </source>
</reference>
<sequence>MLLTAHGAALVCSSDMRGWSSFRGTAWLLQGPLPAGALIPAVLPG</sequence>
<gene>
    <name evidence="1" type="ORF">LTSEADE_0543</name>
</gene>
<comment type="caution">
    <text evidence="1">The sequence shown here is derived from an EMBL/GenBank/DDBJ whole genome shotgun (WGS) entry which is preliminary data.</text>
</comment>
<dbReference type="AlphaFoldDB" id="A0A6C8GRS6"/>
<organism evidence="1 2">
    <name type="scientific">Salmonella enterica subsp. enterica serovar Adelaide str. A4-669</name>
    <dbReference type="NCBI Taxonomy" id="913063"/>
    <lineage>
        <taxon>Bacteria</taxon>
        <taxon>Pseudomonadati</taxon>
        <taxon>Pseudomonadota</taxon>
        <taxon>Gammaproteobacteria</taxon>
        <taxon>Enterobacterales</taxon>
        <taxon>Enterobacteriaceae</taxon>
        <taxon>Salmonella</taxon>
    </lineage>
</organism>